<dbReference type="KEGG" id="vg:18938326"/>
<dbReference type="Proteomes" id="UP000019700">
    <property type="component" value="Genome"/>
</dbReference>
<dbReference type="RefSeq" id="YP_009021460.1">
    <property type="nucleotide sequence ID" value="NC_023859.1"/>
</dbReference>
<accession>W8NNI5</accession>
<protein>
    <recommendedName>
        <fullName evidence="3">Tail assembly chaperone</fullName>
    </recommendedName>
</protein>
<keyword evidence="2" id="KW-1185">Reference proteome</keyword>
<reference evidence="1 2" key="1">
    <citation type="journal article" date="2014" name="Arch. Virol.">
        <title>Complete genome sequence of a novel phage, vB_MoxS-ISF9, infecting methylotrophic Microbacterium: first report of a virulent Microbacterium phage.</title>
        <authorList>
            <person name="Zamani I."/>
            <person name="Bouzari M."/>
            <person name="Emtiazi G."/>
            <person name="Ghasemi S.M."/>
            <person name="Chang H.I."/>
        </authorList>
    </citation>
    <scope>NUCLEOTIDE SEQUENCE [LARGE SCALE GENOMIC DNA]</scope>
</reference>
<evidence type="ECO:0000313" key="2">
    <source>
        <dbReference type="Proteomes" id="UP000019700"/>
    </source>
</evidence>
<gene>
    <name evidence="1" type="ORF">ISF9_015</name>
</gene>
<organism evidence="1 2">
    <name type="scientific">Microbacterium phage vB_MoxS-ISF9</name>
    <dbReference type="NCBI Taxonomy" id="1458670"/>
    <lineage>
        <taxon>Viruses</taxon>
        <taxon>Duplodnaviria</taxon>
        <taxon>Heunggongvirae</taxon>
        <taxon>Uroviricota</taxon>
        <taxon>Caudoviricetes</taxon>
        <taxon>Farahnazvirus</taxon>
        <taxon>Farahnazvirus ISF9</taxon>
    </lineage>
</organism>
<evidence type="ECO:0008006" key="3">
    <source>
        <dbReference type="Google" id="ProtNLM"/>
    </source>
</evidence>
<evidence type="ECO:0000313" key="1">
    <source>
        <dbReference type="EMBL" id="AHL18485.1"/>
    </source>
</evidence>
<name>W8NNI5_9CAUD</name>
<proteinExistence type="predicted"/>
<dbReference type="EMBL" id="KJ173786">
    <property type="protein sequence ID" value="AHL18485.1"/>
    <property type="molecule type" value="Genomic_DNA"/>
</dbReference>
<dbReference type="GeneID" id="18938326"/>
<sequence length="226" mass="25773">MTEKELHMSTENDTTAADQVDAVLDTPENFSMYDFLDEVEYPEDEVTVATNEKAAHQMGRLASEIQQYMTDGEPETGEHDPEKLAEYRKELDSLTAKIENSKITFYLKGVSDERVLEADALVEEKFKDKKKSQRTADNRLVQVLPQEHQKAWMRYLNAVIFSMHIERIHWHGPGVTKIGPTPDDVAAFYDRAPAAAQAILTSRIQKLRVAAGDYERKFDEGFFPNS</sequence>